<dbReference type="InterPro" id="IPR002559">
    <property type="entry name" value="Transposase_11"/>
</dbReference>
<dbReference type="Proteomes" id="UP000076577">
    <property type="component" value="Unassembled WGS sequence"/>
</dbReference>
<dbReference type="PANTHER" id="PTHR34631">
    <property type="match status" value="1"/>
</dbReference>
<evidence type="ECO:0000259" key="1">
    <source>
        <dbReference type="Pfam" id="PF01609"/>
    </source>
</evidence>
<dbReference type="PATRIC" id="fig|989403.3.peg.5161"/>
<name>A0A165SVH6_9HYPH</name>
<dbReference type="GO" id="GO:0006313">
    <property type="term" value="P:DNA transposition"/>
    <property type="evidence" value="ECO:0007669"/>
    <property type="project" value="InterPro"/>
</dbReference>
<sequence>MRSLLRLMKLDLAAPDFSTLSRRAGKLEFEQLKQQAKSEPVHLVVDSTGLKVFGAGEWQENEHGTAVKRLSWRKLHLGMNLDTSEIVCSELTEESVGDPTLLPDLLDQIEGPVSRFIADEGYDGEPVSNELQRRFEGVEVNTPPPKNAVVSLGAETNPTQRDRHIAIIQSEGRMAWQKQTGYTQRSRIETQMGRFKQVIGNKLKARNIKNQRAEIKAGVNALNKMTILGRPAFERVL</sequence>
<accession>A0A165SVH6</accession>
<keyword evidence="3" id="KW-1185">Reference proteome</keyword>
<dbReference type="NCBIfam" id="NF033579">
    <property type="entry name" value="transpos_IS5_2"/>
    <property type="match status" value="1"/>
</dbReference>
<dbReference type="Pfam" id="PF01609">
    <property type="entry name" value="DDE_Tnp_1"/>
    <property type="match status" value="1"/>
</dbReference>
<feature type="domain" description="Transposase IS4-like" evidence="1">
    <location>
        <begin position="38"/>
        <end position="215"/>
    </location>
</feature>
<comment type="caution">
    <text evidence="2">The sequence shown here is derived from an EMBL/GenBank/DDBJ whole genome shotgun (WGS) entry which is preliminary data.</text>
</comment>
<dbReference type="STRING" id="989403.SAMN05421798_1481"/>
<proteinExistence type="predicted"/>
<dbReference type="EMBL" id="LMCB01000162">
    <property type="protein sequence ID" value="KZL04526.1"/>
    <property type="molecule type" value="Genomic_DNA"/>
</dbReference>
<evidence type="ECO:0000313" key="2">
    <source>
        <dbReference type="EMBL" id="KZL04526.1"/>
    </source>
</evidence>
<gene>
    <name evidence="2" type="ORF">PsAD2_04718</name>
</gene>
<dbReference type="GO" id="GO:0004803">
    <property type="term" value="F:transposase activity"/>
    <property type="evidence" value="ECO:0007669"/>
    <property type="project" value="InterPro"/>
</dbReference>
<dbReference type="AlphaFoldDB" id="A0A165SVH6"/>
<reference evidence="2 3" key="1">
    <citation type="journal article" date="2016" name="Front. Microbiol.">
        <title>Comparative Genomic Analysis Reveals a Diverse Repertoire of Genes Involved in Prokaryote-Eukaryote Interactions within the Pseudovibrio Genus.</title>
        <authorList>
            <person name="Romano S."/>
            <person name="Fernandez-Guerra A."/>
            <person name="Reen F.J."/>
            <person name="Glockner F.O."/>
            <person name="Crowley S.P."/>
            <person name="O'Sullivan O."/>
            <person name="Cotter P.D."/>
            <person name="Adams C."/>
            <person name="Dobson A.D."/>
            <person name="O'Gara F."/>
        </authorList>
    </citation>
    <scope>NUCLEOTIDE SEQUENCE [LARGE SCALE GENOMIC DNA]</scope>
    <source>
        <strain evidence="2 3">Ad2</strain>
    </source>
</reference>
<dbReference type="GO" id="GO:0003677">
    <property type="term" value="F:DNA binding"/>
    <property type="evidence" value="ECO:0007669"/>
    <property type="project" value="InterPro"/>
</dbReference>
<organism evidence="2 3">
    <name type="scientific">Pseudovibrio axinellae</name>
    <dbReference type="NCBI Taxonomy" id="989403"/>
    <lineage>
        <taxon>Bacteria</taxon>
        <taxon>Pseudomonadati</taxon>
        <taxon>Pseudomonadota</taxon>
        <taxon>Alphaproteobacteria</taxon>
        <taxon>Hyphomicrobiales</taxon>
        <taxon>Stappiaceae</taxon>
        <taxon>Pseudovibrio</taxon>
    </lineage>
</organism>
<dbReference type="InterPro" id="IPR053520">
    <property type="entry name" value="Transposase_Tn903"/>
</dbReference>
<dbReference type="PANTHER" id="PTHR34631:SF3">
    <property type="entry name" value="ISSOD12 TRANSPOSASE TNPA_ISSOD12"/>
    <property type="match status" value="1"/>
</dbReference>
<protein>
    <submittedName>
        <fullName evidence="2">Transposase DDE domain protein</fullName>
    </submittedName>
</protein>
<dbReference type="InterPro" id="IPR053172">
    <property type="entry name" value="Tn903_transposase"/>
</dbReference>
<evidence type="ECO:0000313" key="3">
    <source>
        <dbReference type="Proteomes" id="UP000076577"/>
    </source>
</evidence>